<evidence type="ECO:0000313" key="7">
    <source>
        <dbReference type="Proteomes" id="UP000326354"/>
    </source>
</evidence>
<evidence type="ECO:0000256" key="1">
    <source>
        <dbReference type="ARBA" id="ARBA00001974"/>
    </source>
</evidence>
<dbReference type="Pfam" id="PF02525">
    <property type="entry name" value="Flavodoxin_2"/>
    <property type="match status" value="1"/>
</dbReference>
<protein>
    <submittedName>
        <fullName evidence="6">NAD(P)H dehydrogenase (Quinone)</fullName>
    </submittedName>
</protein>
<dbReference type="PANTHER" id="PTHR46305:SF3">
    <property type="entry name" value="NADPH:QUINONE OXIDOREDUCTASE MDAB"/>
    <property type="match status" value="1"/>
</dbReference>
<dbReference type="Gene3D" id="3.40.50.360">
    <property type="match status" value="1"/>
</dbReference>
<reference evidence="6 7" key="1">
    <citation type="submission" date="2019-08" db="EMBL/GenBank/DDBJ databases">
        <title>Complete genome sequence of Candidatus Uab amorphum.</title>
        <authorList>
            <person name="Shiratori T."/>
            <person name="Suzuki S."/>
            <person name="Kakizawa Y."/>
            <person name="Ishida K."/>
        </authorList>
    </citation>
    <scope>NUCLEOTIDE SEQUENCE [LARGE SCALE GENOMIC DNA]</scope>
    <source>
        <strain evidence="6 7">SRT547</strain>
    </source>
</reference>
<dbReference type="OrthoDB" id="9805976at2"/>
<dbReference type="InterPro" id="IPR052397">
    <property type="entry name" value="NADPH-QR_MdaB"/>
</dbReference>
<keyword evidence="7" id="KW-1185">Reference proteome</keyword>
<sequence length="184" mass="20761">MKTILLILGAETGEFAGGKYNRGLFEAAKDCLSSSFNVVTTIVEDGYEVQQEIVKWKQADFIIYQYPVYWFMMPSILKKYMDEVYAYGEFFAFTDGAYGSGGLMKGKSFMLSTTWNAPTEAFGTDFFDGGDRDAVLLPMRKSQSYCGLDELAHFSSHDVIKNPDFDGDKARFIEHLRNVFQVGS</sequence>
<dbReference type="SUPFAM" id="SSF52218">
    <property type="entry name" value="Flavoproteins"/>
    <property type="match status" value="1"/>
</dbReference>
<feature type="domain" description="Flavodoxin-like fold" evidence="5">
    <location>
        <begin position="47"/>
        <end position="171"/>
    </location>
</feature>
<organism evidence="6 7">
    <name type="scientific">Uabimicrobium amorphum</name>
    <dbReference type="NCBI Taxonomy" id="2596890"/>
    <lineage>
        <taxon>Bacteria</taxon>
        <taxon>Pseudomonadati</taxon>
        <taxon>Planctomycetota</taxon>
        <taxon>Candidatus Uabimicrobiia</taxon>
        <taxon>Candidatus Uabimicrobiales</taxon>
        <taxon>Candidatus Uabimicrobiaceae</taxon>
        <taxon>Candidatus Uabimicrobium</taxon>
    </lineage>
</organism>
<evidence type="ECO:0000256" key="2">
    <source>
        <dbReference type="ARBA" id="ARBA00022630"/>
    </source>
</evidence>
<dbReference type="KEGG" id="uam:UABAM_02763"/>
<evidence type="ECO:0000259" key="5">
    <source>
        <dbReference type="Pfam" id="PF02525"/>
    </source>
</evidence>
<comment type="similarity">
    <text evidence="4">Belongs to the oxidoreductase MdaB family.</text>
</comment>
<gene>
    <name evidence="6" type="ORF">UABAM_02763</name>
</gene>
<comment type="cofactor">
    <cofactor evidence="1">
        <name>FAD</name>
        <dbReference type="ChEBI" id="CHEBI:57692"/>
    </cofactor>
</comment>
<keyword evidence="2" id="KW-0285">Flavoprotein</keyword>
<dbReference type="PANTHER" id="PTHR46305">
    <property type="match status" value="1"/>
</dbReference>
<dbReference type="EMBL" id="AP019860">
    <property type="protein sequence ID" value="BBM84404.1"/>
    <property type="molecule type" value="Genomic_DNA"/>
</dbReference>
<dbReference type="InterPro" id="IPR029039">
    <property type="entry name" value="Flavoprotein-like_sf"/>
</dbReference>
<keyword evidence="3" id="KW-0274">FAD</keyword>
<name>A0A5S9IMF6_UABAM</name>
<dbReference type="RefSeq" id="WP_151968562.1">
    <property type="nucleotide sequence ID" value="NZ_AP019860.1"/>
</dbReference>
<evidence type="ECO:0000256" key="3">
    <source>
        <dbReference type="ARBA" id="ARBA00022827"/>
    </source>
</evidence>
<evidence type="ECO:0000313" key="6">
    <source>
        <dbReference type="EMBL" id="BBM84404.1"/>
    </source>
</evidence>
<dbReference type="Proteomes" id="UP000326354">
    <property type="component" value="Chromosome"/>
</dbReference>
<proteinExistence type="inferred from homology"/>
<dbReference type="AlphaFoldDB" id="A0A5S9IMF6"/>
<evidence type="ECO:0000256" key="4">
    <source>
        <dbReference type="ARBA" id="ARBA00037981"/>
    </source>
</evidence>
<dbReference type="InterPro" id="IPR003680">
    <property type="entry name" value="Flavodoxin_fold"/>
</dbReference>
<accession>A0A5S9IMF6</accession>